<gene>
    <name evidence="2" type="ORF">GCM10011335_10840</name>
</gene>
<reference evidence="2" key="1">
    <citation type="journal article" date="2014" name="Int. J. Syst. Evol. Microbiol.">
        <title>Complete genome sequence of Corynebacterium casei LMG S-19264T (=DSM 44701T), isolated from a smear-ripened cheese.</title>
        <authorList>
            <consortium name="US DOE Joint Genome Institute (JGI-PGF)"/>
            <person name="Walter F."/>
            <person name="Albersmeier A."/>
            <person name="Kalinowski J."/>
            <person name="Ruckert C."/>
        </authorList>
    </citation>
    <scope>NUCLEOTIDE SEQUENCE</scope>
    <source>
        <strain evidence="2">CGMCC 1.15493</strain>
    </source>
</reference>
<evidence type="ECO:0000313" key="2">
    <source>
        <dbReference type="EMBL" id="GGD09761.1"/>
    </source>
</evidence>
<dbReference type="AlphaFoldDB" id="A0A916XTX3"/>
<proteinExistence type="predicted"/>
<reference evidence="2" key="2">
    <citation type="submission" date="2020-09" db="EMBL/GenBank/DDBJ databases">
        <authorList>
            <person name="Sun Q."/>
            <person name="Zhou Y."/>
        </authorList>
    </citation>
    <scope>NUCLEOTIDE SEQUENCE</scope>
    <source>
        <strain evidence="2">CGMCC 1.15493</strain>
    </source>
</reference>
<dbReference type="Proteomes" id="UP000613160">
    <property type="component" value="Unassembled WGS sequence"/>
</dbReference>
<dbReference type="EMBL" id="BMJJ01000002">
    <property type="protein sequence ID" value="GGD09761.1"/>
    <property type="molecule type" value="Genomic_DNA"/>
</dbReference>
<comment type="caution">
    <text evidence="2">The sequence shown here is derived from an EMBL/GenBank/DDBJ whole genome shotgun (WGS) entry which is preliminary data.</text>
</comment>
<keyword evidence="3" id="KW-1185">Reference proteome</keyword>
<dbReference type="PANTHER" id="PTHR33608">
    <property type="entry name" value="BLL2464 PROTEIN"/>
    <property type="match status" value="1"/>
</dbReference>
<dbReference type="SUPFAM" id="SSF53300">
    <property type="entry name" value="vWA-like"/>
    <property type="match status" value="1"/>
</dbReference>
<dbReference type="InterPro" id="IPR002881">
    <property type="entry name" value="DUF58"/>
</dbReference>
<organism evidence="2 3">
    <name type="scientific">Aureimonas glaciei</name>
    <dbReference type="NCBI Taxonomy" id="1776957"/>
    <lineage>
        <taxon>Bacteria</taxon>
        <taxon>Pseudomonadati</taxon>
        <taxon>Pseudomonadota</taxon>
        <taxon>Alphaproteobacteria</taxon>
        <taxon>Hyphomicrobiales</taxon>
        <taxon>Aurantimonadaceae</taxon>
        <taxon>Aureimonas</taxon>
    </lineage>
</organism>
<protein>
    <recommendedName>
        <fullName evidence="1">DUF58 domain-containing protein</fullName>
    </recommendedName>
</protein>
<evidence type="ECO:0000259" key="1">
    <source>
        <dbReference type="Pfam" id="PF01882"/>
    </source>
</evidence>
<dbReference type="RefSeq" id="WP_188849551.1">
    <property type="nucleotide sequence ID" value="NZ_BMJJ01000002.1"/>
</dbReference>
<dbReference type="PANTHER" id="PTHR33608:SF6">
    <property type="entry name" value="BLL2464 PROTEIN"/>
    <property type="match status" value="1"/>
</dbReference>
<dbReference type="Gene3D" id="3.40.50.410">
    <property type="entry name" value="von Willebrand factor, type A domain"/>
    <property type="match status" value="1"/>
</dbReference>
<name>A0A916XTX3_9HYPH</name>
<sequence>MNAAAREEDAAVRDADDVDAFADLRYRLSRNVRSATVGGHRGLGLGADGRFHGLAPLVDFPDPRHIDIAASIRDPAGTVFVRRFRQPSRATVFALLDLSASMGLVGTVDRTAVAELLVAGLARMVRRSGDRFGLVAARGEPDGPAVAVPANRRSDLPAELRRTLAATGVGGTGIARLAEAARESLPHRPALVFLISDFQVPPSALEALLGTLVLHDVRPIVLRDSLAENPPARFGFARIRDLETGEARVVMTRRATLARWRAARERHRAALNATFASFGLSPIEITDQIDVDAFFEALAGQGIVS</sequence>
<dbReference type="InterPro" id="IPR036465">
    <property type="entry name" value="vWFA_dom_sf"/>
</dbReference>
<accession>A0A916XTX3</accession>
<feature type="domain" description="DUF58" evidence="1">
    <location>
        <begin position="64"/>
        <end position="269"/>
    </location>
</feature>
<dbReference type="Pfam" id="PF01882">
    <property type="entry name" value="DUF58"/>
    <property type="match status" value="1"/>
</dbReference>
<evidence type="ECO:0000313" key="3">
    <source>
        <dbReference type="Proteomes" id="UP000613160"/>
    </source>
</evidence>